<protein>
    <recommendedName>
        <fullName evidence="4">Alanine, arginine and proline rich protein</fullName>
    </recommendedName>
</protein>
<dbReference type="Proteomes" id="UP000193387">
    <property type="component" value="Unassembled WGS sequence"/>
</dbReference>
<dbReference type="AlphaFoldDB" id="A0AAJ3TXN4"/>
<organism evidence="2 3">
    <name type="scientific">Mycobacterium saskatchewanense</name>
    <dbReference type="NCBI Taxonomy" id="220927"/>
    <lineage>
        <taxon>Bacteria</taxon>
        <taxon>Bacillati</taxon>
        <taxon>Actinomycetota</taxon>
        <taxon>Actinomycetes</taxon>
        <taxon>Mycobacteriales</taxon>
        <taxon>Mycobacteriaceae</taxon>
        <taxon>Mycobacterium</taxon>
        <taxon>Mycobacterium simiae complex</taxon>
    </lineage>
</organism>
<feature type="compositionally biased region" description="Basic residues" evidence="1">
    <location>
        <begin position="40"/>
        <end position="52"/>
    </location>
</feature>
<proteinExistence type="predicted"/>
<feature type="region of interest" description="Disordered" evidence="1">
    <location>
        <begin position="20"/>
        <end position="73"/>
    </location>
</feature>
<reference evidence="2 3" key="1">
    <citation type="submission" date="2016-01" db="EMBL/GenBank/DDBJ databases">
        <title>The new phylogeny of the genus Mycobacterium.</title>
        <authorList>
            <person name="Tarcisio F."/>
            <person name="Conor M."/>
            <person name="Antonella G."/>
            <person name="Elisabetta G."/>
            <person name="Giulia F.S."/>
            <person name="Sara T."/>
            <person name="Anna F."/>
            <person name="Clotilde B."/>
            <person name="Roberto B."/>
            <person name="Veronica D.S."/>
            <person name="Fabio R."/>
            <person name="Monica P."/>
            <person name="Olivier J."/>
            <person name="Enrico T."/>
            <person name="Nicola S."/>
        </authorList>
    </citation>
    <scope>NUCLEOTIDE SEQUENCE [LARGE SCALE GENOMIC DNA]</scope>
    <source>
        <strain evidence="2 3">DSM 44616</strain>
    </source>
</reference>
<evidence type="ECO:0000313" key="2">
    <source>
        <dbReference type="EMBL" id="ORW74036.1"/>
    </source>
</evidence>
<dbReference type="RefSeq" id="WP_085254221.1">
    <property type="nucleotide sequence ID" value="NZ_AP022573.1"/>
</dbReference>
<sequence>MTTSPVVSRAGRGAFAVLPVVDYEPPAQDVPRDGPQRRTPPARRRTPPRAPRRPCTGQPGAGPPPPEPATAMSAPMRQAAEFADAALRRVLEVIDRRRPATQLRPMLAPALVDSVVSAGRSLAGPAPGQGAAVLRRMRVQPAGHRDPDSAAEVFGSYSRGERMHAIACRVEQMPAGVAPRWRVVALHIG</sequence>
<keyword evidence="3" id="KW-1185">Reference proteome</keyword>
<evidence type="ECO:0000313" key="3">
    <source>
        <dbReference type="Proteomes" id="UP000193387"/>
    </source>
</evidence>
<evidence type="ECO:0008006" key="4">
    <source>
        <dbReference type="Google" id="ProtNLM"/>
    </source>
</evidence>
<gene>
    <name evidence="2" type="ORF">AWC23_05840</name>
</gene>
<dbReference type="EMBL" id="LQPR01000011">
    <property type="protein sequence ID" value="ORW74036.1"/>
    <property type="molecule type" value="Genomic_DNA"/>
</dbReference>
<evidence type="ECO:0000256" key="1">
    <source>
        <dbReference type="SAM" id="MobiDB-lite"/>
    </source>
</evidence>
<comment type="caution">
    <text evidence="2">The sequence shown here is derived from an EMBL/GenBank/DDBJ whole genome shotgun (WGS) entry which is preliminary data.</text>
</comment>
<dbReference type="Pfam" id="PF20060">
    <property type="entry name" value="DUF6459"/>
    <property type="match status" value="1"/>
</dbReference>
<dbReference type="InterPro" id="IPR045596">
    <property type="entry name" value="DUF6459"/>
</dbReference>
<name>A0AAJ3TXN4_9MYCO</name>
<accession>A0AAJ3TXN4</accession>